<comment type="subunit">
    <text evidence="2">Homotetramer.</text>
</comment>
<keyword evidence="4" id="KW-0055">Arginine biosynthesis</keyword>
<feature type="domain" description="Arginosuccinate synthase-like N-terminal" evidence="9">
    <location>
        <begin position="7"/>
        <end position="167"/>
    </location>
</feature>
<dbReference type="PROSITE" id="PS00565">
    <property type="entry name" value="ARGININOSUCCIN_SYN_2"/>
    <property type="match status" value="1"/>
</dbReference>
<reference evidence="11" key="1">
    <citation type="submission" date="2018-05" db="EMBL/GenBank/DDBJ databases">
        <authorList>
            <person name="Lanie J.A."/>
            <person name="Ng W.-L."/>
            <person name="Kazmierczak K.M."/>
            <person name="Andrzejewski T.M."/>
            <person name="Davidsen T.M."/>
            <person name="Wayne K.J."/>
            <person name="Tettelin H."/>
            <person name="Glass J.I."/>
            <person name="Rusch D."/>
            <person name="Podicherti R."/>
            <person name="Tsui H.-C.T."/>
            <person name="Winkler M.E."/>
        </authorList>
    </citation>
    <scope>NUCLEOTIDE SEQUENCE</scope>
</reference>
<proteinExistence type="inferred from homology"/>
<dbReference type="InterPro" id="IPR018223">
    <property type="entry name" value="Arginosuc_synth_CS"/>
</dbReference>
<feature type="domain" description="Arginosuccinate synthase C-terminal" evidence="10">
    <location>
        <begin position="178"/>
        <end position="396"/>
    </location>
</feature>
<evidence type="ECO:0000256" key="8">
    <source>
        <dbReference type="ARBA" id="ARBA00022840"/>
    </source>
</evidence>
<dbReference type="GO" id="GO:0005524">
    <property type="term" value="F:ATP binding"/>
    <property type="evidence" value="ECO:0007669"/>
    <property type="project" value="UniProtKB-KW"/>
</dbReference>
<dbReference type="CDD" id="cd01999">
    <property type="entry name" value="ASS"/>
    <property type="match status" value="1"/>
</dbReference>
<dbReference type="FunFam" id="3.40.50.620:FF:000019">
    <property type="entry name" value="Argininosuccinate synthase"/>
    <property type="match status" value="1"/>
</dbReference>
<dbReference type="NCBIfam" id="TIGR00032">
    <property type="entry name" value="argG"/>
    <property type="match status" value="1"/>
</dbReference>
<accession>A0A381SAL8</accession>
<dbReference type="Gene3D" id="3.90.1260.10">
    <property type="entry name" value="Argininosuccinate synthetase, chain A, domain 2"/>
    <property type="match status" value="1"/>
</dbReference>
<dbReference type="HAMAP" id="MF_00005">
    <property type="entry name" value="Arg_succ_synth_type1"/>
    <property type="match status" value="1"/>
</dbReference>
<dbReference type="GO" id="GO:0000053">
    <property type="term" value="P:argininosuccinate metabolic process"/>
    <property type="evidence" value="ECO:0007669"/>
    <property type="project" value="TreeGrafter"/>
</dbReference>
<sequence>MDKEINKIVLAYSGGLDTSVILHWLKEKYSADVIAFTADIGQEHNSQEVESRAKEIGASKVFIEDLKDEFVSEYVFPMFRANAVYEGEYLLGTSIARPLISKKLIELAEEENADAIAHGATGKGNDQIRFELGSYALNPDIKVLAPWRTWEYSSRADLINYCDKHQINIEVNDEDPTYSVDENLLHTSYEGGVLEDLSKPAPEKIWQRTKSISAAPEEGENIQIDFLQGDPISVNNQQMSSSEILNTLNILAGNHGIGRLDLVENRFTGMKSRGCYETPGGTLLLKAHRAIESITLDGQAAHLKDELMPQYADLIYKGLWWSPERKAIQALIDNTQEAVSGSIKLNLLKGNIEIVSRESENSLYDENIVTFEDDENSYDQSDATGFIKINALRLKLNSRRNKK</sequence>
<evidence type="ECO:0000256" key="1">
    <source>
        <dbReference type="ARBA" id="ARBA00004967"/>
    </source>
</evidence>
<dbReference type="GO" id="GO:0005737">
    <property type="term" value="C:cytoplasm"/>
    <property type="evidence" value="ECO:0007669"/>
    <property type="project" value="TreeGrafter"/>
</dbReference>
<keyword evidence="5" id="KW-0436">Ligase</keyword>
<dbReference type="EC" id="6.3.4.5" evidence="3"/>
<keyword evidence="6" id="KW-0028">Amino-acid biosynthesis</keyword>
<dbReference type="GO" id="GO:0006526">
    <property type="term" value="P:L-arginine biosynthetic process"/>
    <property type="evidence" value="ECO:0007669"/>
    <property type="project" value="UniProtKB-UniPathway"/>
</dbReference>
<dbReference type="InterPro" id="IPR048267">
    <property type="entry name" value="Arginosuc_syn_N"/>
</dbReference>
<dbReference type="Pfam" id="PF00764">
    <property type="entry name" value="Arginosuc_synth"/>
    <property type="match status" value="1"/>
</dbReference>
<dbReference type="PANTHER" id="PTHR11587">
    <property type="entry name" value="ARGININOSUCCINATE SYNTHASE"/>
    <property type="match status" value="1"/>
</dbReference>
<evidence type="ECO:0000256" key="6">
    <source>
        <dbReference type="ARBA" id="ARBA00022605"/>
    </source>
</evidence>
<dbReference type="InterPro" id="IPR048268">
    <property type="entry name" value="Arginosuc_syn_C"/>
</dbReference>
<dbReference type="Pfam" id="PF20979">
    <property type="entry name" value="Arginosuc_syn_C"/>
    <property type="match status" value="1"/>
</dbReference>
<dbReference type="SUPFAM" id="SSF69864">
    <property type="entry name" value="Argininosuccinate synthetase, C-terminal domain"/>
    <property type="match status" value="1"/>
</dbReference>
<evidence type="ECO:0000259" key="10">
    <source>
        <dbReference type="Pfam" id="PF20979"/>
    </source>
</evidence>
<dbReference type="SUPFAM" id="SSF52402">
    <property type="entry name" value="Adenine nucleotide alpha hydrolases-like"/>
    <property type="match status" value="1"/>
</dbReference>
<dbReference type="PROSITE" id="PS00564">
    <property type="entry name" value="ARGININOSUCCIN_SYN_1"/>
    <property type="match status" value="1"/>
</dbReference>
<evidence type="ECO:0000256" key="5">
    <source>
        <dbReference type="ARBA" id="ARBA00022598"/>
    </source>
</evidence>
<dbReference type="GO" id="GO:0000050">
    <property type="term" value="P:urea cycle"/>
    <property type="evidence" value="ECO:0007669"/>
    <property type="project" value="TreeGrafter"/>
</dbReference>
<keyword evidence="7" id="KW-0547">Nucleotide-binding</keyword>
<gene>
    <name evidence="11" type="ORF">METZ01_LOCUS53383</name>
</gene>
<evidence type="ECO:0000259" key="9">
    <source>
        <dbReference type="Pfam" id="PF00764"/>
    </source>
</evidence>
<dbReference type="UniPathway" id="UPA00068">
    <property type="reaction ID" value="UER00113"/>
</dbReference>
<dbReference type="InterPro" id="IPR001518">
    <property type="entry name" value="Arginosuc_synth"/>
</dbReference>
<evidence type="ECO:0000256" key="2">
    <source>
        <dbReference type="ARBA" id="ARBA00011881"/>
    </source>
</evidence>
<dbReference type="GO" id="GO:0004055">
    <property type="term" value="F:argininosuccinate synthase activity"/>
    <property type="evidence" value="ECO:0007669"/>
    <property type="project" value="UniProtKB-EC"/>
</dbReference>
<dbReference type="InterPro" id="IPR023434">
    <property type="entry name" value="Arginosuc_synth_type_1_subfam"/>
</dbReference>
<evidence type="ECO:0000256" key="4">
    <source>
        <dbReference type="ARBA" id="ARBA00022571"/>
    </source>
</evidence>
<name>A0A381SAL8_9ZZZZ</name>
<keyword evidence="8" id="KW-0067">ATP-binding</keyword>
<dbReference type="Gene3D" id="3.40.50.620">
    <property type="entry name" value="HUPs"/>
    <property type="match status" value="1"/>
</dbReference>
<evidence type="ECO:0000256" key="7">
    <source>
        <dbReference type="ARBA" id="ARBA00022741"/>
    </source>
</evidence>
<evidence type="ECO:0000313" key="11">
    <source>
        <dbReference type="EMBL" id="SVA00529.1"/>
    </source>
</evidence>
<comment type="pathway">
    <text evidence="1">Amino-acid biosynthesis; L-arginine biosynthesis; L-arginine from L-ornithine and carbamoyl phosphate: step 2/3.</text>
</comment>
<organism evidence="11">
    <name type="scientific">marine metagenome</name>
    <dbReference type="NCBI Taxonomy" id="408172"/>
    <lineage>
        <taxon>unclassified sequences</taxon>
        <taxon>metagenomes</taxon>
        <taxon>ecological metagenomes</taxon>
    </lineage>
</organism>
<dbReference type="NCBIfam" id="NF001770">
    <property type="entry name" value="PRK00509.1"/>
    <property type="match status" value="1"/>
</dbReference>
<evidence type="ECO:0000256" key="3">
    <source>
        <dbReference type="ARBA" id="ARBA00012286"/>
    </source>
</evidence>
<dbReference type="Gene3D" id="1.20.5.470">
    <property type="entry name" value="Single helix bin"/>
    <property type="match status" value="1"/>
</dbReference>
<dbReference type="InterPro" id="IPR024074">
    <property type="entry name" value="AS_cat/multimer_dom_body"/>
</dbReference>
<protein>
    <recommendedName>
        <fullName evidence="3">argininosuccinate synthase</fullName>
        <ecNumber evidence="3">6.3.4.5</ecNumber>
    </recommendedName>
</protein>
<dbReference type="FunFam" id="3.90.1260.10:FF:000007">
    <property type="entry name" value="Argininosuccinate synthase"/>
    <property type="match status" value="1"/>
</dbReference>
<dbReference type="EMBL" id="UINC01002812">
    <property type="protein sequence ID" value="SVA00529.1"/>
    <property type="molecule type" value="Genomic_DNA"/>
</dbReference>
<dbReference type="AlphaFoldDB" id="A0A381SAL8"/>
<dbReference type="PANTHER" id="PTHR11587:SF2">
    <property type="entry name" value="ARGININOSUCCINATE SYNTHASE"/>
    <property type="match status" value="1"/>
</dbReference>
<dbReference type="InterPro" id="IPR014729">
    <property type="entry name" value="Rossmann-like_a/b/a_fold"/>
</dbReference>